<dbReference type="InterPro" id="IPR005537">
    <property type="entry name" value="RAMP_III_fam"/>
</dbReference>
<dbReference type="PANTHER" id="PTHR35579">
    <property type="entry name" value="CRISPR SYSTEM CMS ENDORIBONUCLEASE CSM3"/>
    <property type="match status" value="1"/>
</dbReference>
<reference evidence="4 5" key="1">
    <citation type="submission" date="2014-10" db="EMBL/GenBank/DDBJ databases">
        <title>Draft genome of anammox bacterium scalindua brodae, obtained using differential coverage binning of sequence data from two enrichment reactors.</title>
        <authorList>
            <person name="Speth D.R."/>
            <person name="Russ L."/>
            <person name="Kartal B."/>
            <person name="Op den Camp H.J."/>
            <person name="Dutilh B.E."/>
            <person name="Jetten M.S."/>
        </authorList>
    </citation>
    <scope>NUCLEOTIDE SEQUENCE [LARGE SCALE GENOMIC DNA]</scope>
    <source>
        <strain evidence="4">RU1</strain>
    </source>
</reference>
<evidence type="ECO:0000259" key="3">
    <source>
        <dbReference type="Pfam" id="PF03787"/>
    </source>
</evidence>
<gene>
    <name evidence="4" type="ORF">SCABRO_01773</name>
</gene>
<evidence type="ECO:0000256" key="1">
    <source>
        <dbReference type="ARBA" id="ARBA00023118"/>
    </source>
</evidence>
<feature type="region of interest" description="Disordered" evidence="2">
    <location>
        <begin position="411"/>
        <end position="434"/>
    </location>
</feature>
<name>A0A0B0EMU9_9BACT</name>
<protein>
    <submittedName>
        <fullName evidence="4">RAMP superfamily protein</fullName>
    </submittedName>
</protein>
<dbReference type="InterPro" id="IPR052216">
    <property type="entry name" value="CRISPR_Csm3_endoribonuclease"/>
</dbReference>
<organism evidence="4 5">
    <name type="scientific">Candidatus Scalindua brodae</name>
    <dbReference type="NCBI Taxonomy" id="237368"/>
    <lineage>
        <taxon>Bacteria</taxon>
        <taxon>Pseudomonadati</taxon>
        <taxon>Planctomycetota</taxon>
        <taxon>Candidatus Brocadiia</taxon>
        <taxon>Candidatus Brocadiales</taxon>
        <taxon>Candidatus Scalinduaceae</taxon>
        <taxon>Candidatus Scalindua</taxon>
    </lineage>
</organism>
<feature type="domain" description="CRISPR type III-associated protein" evidence="3">
    <location>
        <begin position="38"/>
        <end position="314"/>
    </location>
</feature>
<keyword evidence="1" id="KW-0051">Antiviral defense</keyword>
<dbReference type="eggNOG" id="COG1337">
    <property type="taxonomic scope" value="Bacteria"/>
</dbReference>
<dbReference type="GO" id="GO:0051607">
    <property type="term" value="P:defense response to virus"/>
    <property type="evidence" value="ECO:0007669"/>
    <property type="project" value="UniProtKB-KW"/>
</dbReference>
<accession>A0A0B0EMU9</accession>
<dbReference type="EMBL" id="JRYO01000126">
    <property type="protein sequence ID" value="KHE92478.1"/>
    <property type="molecule type" value="Genomic_DNA"/>
</dbReference>
<evidence type="ECO:0000256" key="2">
    <source>
        <dbReference type="SAM" id="MobiDB-lite"/>
    </source>
</evidence>
<sequence>MANPYDFVPIAEVKRGHILTTHGQFNNNLLSGYIQCALTVISPLCIKSLFVNPGEQDIYLPGSSLKGMIRTVMETLYGGCGFNIEKDYYYKKTIKPNGKRKEHVVKYFVNNCKYPDGKYEDSKYISCDKHIDAIYKLLEREEKVKARIMDYSLCPVCSLFGITTEPGLSFAGRLSFEDTETQKVHLEKYCIPQPDTPRVYRRSFYFKNPGVLPSPGIKKGEPTIKTFEGGEYNGRKFYLHSKNGKVYTAEKQNDSDRDPVTVFAAPINTSFAFKLHFKNLSEYELGSLLFALDNSKNRVYNKLGYGKPVGMGSAKITVNTVKTLGALMYKRFECAVKHDDYNFLQCLENYIESSKILETTQYKKLVNIWGMQGKELSYPDIKFFGNENNANTTIGQFNSGNYGKKKEYVVRKPKQPKKKSVCNKQERKKRAPCL</sequence>
<proteinExistence type="predicted"/>
<comment type="caution">
    <text evidence="4">The sequence shown here is derived from an EMBL/GenBank/DDBJ whole genome shotgun (WGS) entry which is preliminary data.</text>
</comment>
<dbReference type="AlphaFoldDB" id="A0A0B0EMU9"/>
<evidence type="ECO:0000313" key="5">
    <source>
        <dbReference type="Proteomes" id="UP000030652"/>
    </source>
</evidence>
<evidence type="ECO:0000313" key="4">
    <source>
        <dbReference type="EMBL" id="KHE92478.1"/>
    </source>
</evidence>
<dbReference type="PANTHER" id="PTHR35579:SF3">
    <property type="entry name" value="CRISPR SYSTEM CMS ENDORIBONUCLEASE CSM3"/>
    <property type="match status" value="1"/>
</dbReference>
<dbReference type="Proteomes" id="UP000030652">
    <property type="component" value="Unassembled WGS sequence"/>
</dbReference>
<dbReference type="Pfam" id="PF03787">
    <property type="entry name" value="RAMPs"/>
    <property type="match status" value="1"/>
</dbReference>